<feature type="domain" description="NR LBD" evidence="11">
    <location>
        <begin position="428"/>
        <end position="682"/>
    </location>
</feature>
<evidence type="ECO:0000259" key="10">
    <source>
        <dbReference type="PROSITE" id="PS51030"/>
    </source>
</evidence>
<dbReference type="InterPro" id="IPR013088">
    <property type="entry name" value="Znf_NHR/GATA"/>
</dbReference>
<evidence type="ECO:0000256" key="3">
    <source>
        <dbReference type="ARBA" id="ARBA00022771"/>
    </source>
</evidence>
<evidence type="ECO:0000313" key="13">
    <source>
        <dbReference type="EMBL" id="CAF3755531.1"/>
    </source>
</evidence>
<dbReference type="Gene3D" id="3.30.50.10">
    <property type="entry name" value="Erythroid Transcription Factor GATA-1, subunit A"/>
    <property type="match status" value="1"/>
</dbReference>
<dbReference type="Gene3D" id="1.10.565.10">
    <property type="entry name" value="Retinoid X Receptor"/>
    <property type="match status" value="1"/>
</dbReference>
<dbReference type="PRINTS" id="PR00047">
    <property type="entry name" value="STROIDFINGER"/>
</dbReference>
<dbReference type="SUPFAM" id="SSF57716">
    <property type="entry name" value="Glucocorticoid receptor-like (DNA-binding domain)"/>
    <property type="match status" value="1"/>
</dbReference>
<comment type="caution">
    <text evidence="12">The sequence shown here is derived from an EMBL/GenBank/DDBJ whole genome shotgun (WGS) entry which is preliminary data.</text>
</comment>
<dbReference type="SMART" id="SM00399">
    <property type="entry name" value="ZnF_C4"/>
    <property type="match status" value="1"/>
</dbReference>
<name>A0A814FGL6_9BILA</name>
<dbReference type="InterPro" id="IPR035500">
    <property type="entry name" value="NHR-like_dom_sf"/>
</dbReference>
<accession>A0A814FGL6</accession>
<dbReference type="GO" id="GO:0043565">
    <property type="term" value="F:sequence-specific DNA binding"/>
    <property type="evidence" value="ECO:0007669"/>
    <property type="project" value="InterPro"/>
</dbReference>
<evidence type="ECO:0000313" key="12">
    <source>
        <dbReference type="EMBL" id="CAF0983092.1"/>
    </source>
</evidence>
<proteinExistence type="predicted"/>
<dbReference type="GO" id="GO:0005634">
    <property type="term" value="C:nucleus"/>
    <property type="evidence" value="ECO:0007669"/>
    <property type="project" value="UniProtKB-SubCell"/>
</dbReference>
<keyword evidence="6" id="KW-0238">DNA-binding</keyword>
<dbReference type="AlphaFoldDB" id="A0A814FGL6"/>
<keyword evidence="4" id="KW-0862">Zinc</keyword>
<evidence type="ECO:0000256" key="4">
    <source>
        <dbReference type="ARBA" id="ARBA00022833"/>
    </source>
</evidence>
<evidence type="ECO:0000256" key="6">
    <source>
        <dbReference type="ARBA" id="ARBA00023125"/>
    </source>
</evidence>
<dbReference type="SMART" id="SM00430">
    <property type="entry name" value="HOLI"/>
    <property type="match status" value="1"/>
</dbReference>
<dbReference type="PROSITE" id="PS51843">
    <property type="entry name" value="NR_LBD"/>
    <property type="match status" value="1"/>
</dbReference>
<evidence type="ECO:0000256" key="1">
    <source>
        <dbReference type="ARBA" id="ARBA00004123"/>
    </source>
</evidence>
<organism evidence="12 14">
    <name type="scientific">Didymodactylos carnosus</name>
    <dbReference type="NCBI Taxonomy" id="1234261"/>
    <lineage>
        <taxon>Eukaryota</taxon>
        <taxon>Metazoa</taxon>
        <taxon>Spiralia</taxon>
        <taxon>Gnathifera</taxon>
        <taxon>Rotifera</taxon>
        <taxon>Eurotatoria</taxon>
        <taxon>Bdelloidea</taxon>
        <taxon>Philodinida</taxon>
        <taxon>Philodinidae</taxon>
        <taxon>Didymodactylos</taxon>
    </lineage>
</organism>
<reference evidence="12" key="1">
    <citation type="submission" date="2021-02" db="EMBL/GenBank/DDBJ databases">
        <authorList>
            <person name="Nowell W R."/>
        </authorList>
    </citation>
    <scope>NUCLEOTIDE SEQUENCE</scope>
</reference>
<dbReference type="GO" id="GO:0003700">
    <property type="term" value="F:DNA-binding transcription factor activity"/>
    <property type="evidence" value="ECO:0007669"/>
    <property type="project" value="InterPro"/>
</dbReference>
<protein>
    <recommendedName>
        <fullName evidence="15">Nuclear receptor</fullName>
    </recommendedName>
</protein>
<dbReference type="SUPFAM" id="SSF48508">
    <property type="entry name" value="Nuclear receptor ligand-binding domain"/>
    <property type="match status" value="1"/>
</dbReference>
<evidence type="ECO:0008006" key="15">
    <source>
        <dbReference type="Google" id="ProtNLM"/>
    </source>
</evidence>
<evidence type="ECO:0000259" key="11">
    <source>
        <dbReference type="PROSITE" id="PS51843"/>
    </source>
</evidence>
<dbReference type="OrthoDB" id="10006908at2759"/>
<dbReference type="Pfam" id="PF00105">
    <property type="entry name" value="zf-C4"/>
    <property type="match status" value="1"/>
</dbReference>
<keyword evidence="5" id="KW-0805">Transcription regulation</keyword>
<keyword evidence="3" id="KW-0863">Zinc-finger</keyword>
<dbReference type="Proteomes" id="UP000681722">
    <property type="component" value="Unassembled WGS sequence"/>
</dbReference>
<dbReference type="InterPro" id="IPR050200">
    <property type="entry name" value="Nuclear_hormone_rcpt_NR3"/>
</dbReference>
<dbReference type="InterPro" id="IPR001628">
    <property type="entry name" value="Znf_hrmn_rcpt"/>
</dbReference>
<dbReference type="FunFam" id="3.30.50.10:FF:000006">
    <property type="entry name" value="Nuclear receptor subfamily 5 group A member"/>
    <property type="match status" value="1"/>
</dbReference>
<evidence type="ECO:0000256" key="5">
    <source>
        <dbReference type="ARBA" id="ARBA00023015"/>
    </source>
</evidence>
<keyword evidence="9" id="KW-0539">Nucleus</keyword>
<dbReference type="PROSITE" id="PS51030">
    <property type="entry name" value="NUCLEAR_REC_DBD_2"/>
    <property type="match status" value="1"/>
</dbReference>
<evidence type="ECO:0000256" key="8">
    <source>
        <dbReference type="ARBA" id="ARBA00023170"/>
    </source>
</evidence>
<dbReference type="PANTHER" id="PTHR48092">
    <property type="entry name" value="KNIRPS-RELATED PROTEIN-RELATED"/>
    <property type="match status" value="1"/>
</dbReference>
<dbReference type="GO" id="GO:0008270">
    <property type="term" value="F:zinc ion binding"/>
    <property type="evidence" value="ECO:0007669"/>
    <property type="project" value="UniProtKB-KW"/>
</dbReference>
<keyword evidence="7" id="KW-0804">Transcription</keyword>
<keyword evidence="14" id="KW-1185">Reference proteome</keyword>
<evidence type="ECO:0000256" key="2">
    <source>
        <dbReference type="ARBA" id="ARBA00022723"/>
    </source>
</evidence>
<evidence type="ECO:0000256" key="7">
    <source>
        <dbReference type="ARBA" id="ARBA00023163"/>
    </source>
</evidence>
<dbReference type="EMBL" id="CAJOBC010002867">
    <property type="protein sequence ID" value="CAF3755531.1"/>
    <property type="molecule type" value="Genomic_DNA"/>
</dbReference>
<keyword evidence="8" id="KW-0675">Receptor</keyword>
<dbReference type="EMBL" id="CAJNOQ010002867">
    <property type="protein sequence ID" value="CAF0983092.1"/>
    <property type="molecule type" value="Genomic_DNA"/>
</dbReference>
<dbReference type="InterPro" id="IPR000536">
    <property type="entry name" value="Nucl_hrmn_rcpt_lig-bd"/>
</dbReference>
<keyword evidence="2" id="KW-0479">Metal-binding</keyword>
<sequence>MEVTNDTTDLFRKFKLKRNLVTLNCTETNKHLKCNSIYSLSTFQFNRSDSDMINLCSNSSSESLRSNTPELFVDGHFQESPPSTAFYPTQAITHQSDNFSSQLHRVKSFSPSCSISSTTSEEKEVDIRDKGPMNTVQSFSLSNGTNSSYSMTPVHQSPSIEKTGFSFNPTFDFQSYQEQDEMKNQGNKIRKKIQKNQSFKHGNNIEDDQTVHQTPDIEELKKHEEALLRQIEFLDSNVYGTEDNYNNNNNNNNTDYQCLQRDSSPSYHRQNGLCSPVNSYGLEKDNILPKINHTNNNSREKLGECVVCKDRATGIHYGLLTCEGCKGFFKRTVQNKRKYRCSVNGNCVVDKTQRNRCQHCRFQKCLKSGMVIGAVRLDRAPGGRTPENVARLYRYKNAQNLVISQPSIDSTHNFECVLMNSCNLKSAMEEKLNTSLSLSPTPTEKYRFDQLSTIDSMFDLLKQLLNVTNMEDLSLAIKKICNSMIDRFMLWYKDLPFYQRLNLELNNQIMGNRWSDVLFFFVVYFLSTNTTYSQSYLLSHNEHLKRLLKYLNIEKKNTVNNSDDGNMNLNDNQYIRYITELLIEFIHLMLQCKLTETEFSLISILLVTKAEEPLNIHIHKELNSLENSYLDVLQSYEVKTYPQQPTRMTQITLLISQIKHISQSLVTNRMFFLPFLLIPRSL</sequence>
<dbReference type="Proteomes" id="UP000663829">
    <property type="component" value="Unassembled WGS sequence"/>
</dbReference>
<evidence type="ECO:0000256" key="9">
    <source>
        <dbReference type="ARBA" id="ARBA00023242"/>
    </source>
</evidence>
<feature type="domain" description="Nuclear receptor" evidence="10">
    <location>
        <begin position="302"/>
        <end position="377"/>
    </location>
</feature>
<dbReference type="PROSITE" id="PS00031">
    <property type="entry name" value="NUCLEAR_REC_DBD_1"/>
    <property type="match status" value="1"/>
</dbReference>
<gene>
    <name evidence="12" type="ORF">GPM918_LOCUS12856</name>
    <name evidence="13" type="ORF">SRO942_LOCUS12856</name>
</gene>
<comment type="subcellular location">
    <subcellularLocation>
        <location evidence="1">Nucleus</location>
    </subcellularLocation>
</comment>
<evidence type="ECO:0000313" key="14">
    <source>
        <dbReference type="Proteomes" id="UP000663829"/>
    </source>
</evidence>